<dbReference type="EMBL" id="UZAG01020769">
    <property type="protein sequence ID" value="VDO47871.1"/>
    <property type="molecule type" value="Genomic_DNA"/>
</dbReference>
<evidence type="ECO:0000313" key="2">
    <source>
        <dbReference type="Proteomes" id="UP000280834"/>
    </source>
</evidence>
<name>A0A0R3R7T6_9BILA</name>
<reference evidence="3" key="1">
    <citation type="submission" date="2017-02" db="UniProtKB">
        <authorList>
            <consortium name="WormBaseParasite"/>
        </authorList>
    </citation>
    <scope>IDENTIFICATION</scope>
</reference>
<dbReference type="WBParaSite" id="BTMF_0001609201-mRNA-1">
    <property type="protein sequence ID" value="BTMF_0001609201-mRNA-1"/>
    <property type="gene ID" value="BTMF_0001609201"/>
</dbReference>
<evidence type="ECO:0000313" key="1">
    <source>
        <dbReference type="EMBL" id="VDO47871.1"/>
    </source>
</evidence>
<proteinExistence type="predicted"/>
<keyword evidence="2" id="KW-1185">Reference proteome</keyword>
<evidence type="ECO:0000313" key="3">
    <source>
        <dbReference type="WBParaSite" id="BTMF_0001609201-mRNA-1"/>
    </source>
</evidence>
<accession>A0A0R3R7T6</accession>
<gene>
    <name evidence="1" type="ORF">BTMF_LOCUS14071</name>
</gene>
<protein>
    <submittedName>
        <fullName evidence="3">CUB domain-containing protein</fullName>
    </submittedName>
</protein>
<reference evidence="1 2" key="2">
    <citation type="submission" date="2018-11" db="EMBL/GenBank/DDBJ databases">
        <authorList>
            <consortium name="Pathogen Informatics"/>
        </authorList>
    </citation>
    <scope>NUCLEOTIDE SEQUENCE [LARGE SCALE GENOMIC DNA]</scope>
</reference>
<dbReference type="Proteomes" id="UP000280834">
    <property type="component" value="Unassembled WGS sequence"/>
</dbReference>
<organism evidence="3">
    <name type="scientific">Brugia timori</name>
    <dbReference type="NCBI Taxonomy" id="42155"/>
    <lineage>
        <taxon>Eukaryota</taxon>
        <taxon>Metazoa</taxon>
        <taxon>Ecdysozoa</taxon>
        <taxon>Nematoda</taxon>
        <taxon>Chromadorea</taxon>
        <taxon>Rhabditida</taxon>
        <taxon>Spirurina</taxon>
        <taxon>Spiruromorpha</taxon>
        <taxon>Filarioidea</taxon>
        <taxon>Onchocercidae</taxon>
        <taxon>Brugia</taxon>
    </lineage>
</organism>
<sequence length="94" mass="10995">VNSFITEQQPNNEGSFRLSSGQTILQKPILVINHQCDMTFYERQKDIYRQFTIYIPYSYYNSGRIGLKIFYIGQLGLHINYPSERNAPLIDITT</sequence>
<dbReference type="AlphaFoldDB" id="A0A0R3R7T6"/>
<dbReference type="STRING" id="42155.A0A0R3R7T6"/>